<organism evidence="1 2">
    <name type="scientific">Caenorhabditis angaria</name>
    <dbReference type="NCBI Taxonomy" id="860376"/>
    <lineage>
        <taxon>Eukaryota</taxon>
        <taxon>Metazoa</taxon>
        <taxon>Ecdysozoa</taxon>
        <taxon>Nematoda</taxon>
        <taxon>Chromadorea</taxon>
        <taxon>Rhabditida</taxon>
        <taxon>Rhabditina</taxon>
        <taxon>Rhabditomorpha</taxon>
        <taxon>Rhabditoidea</taxon>
        <taxon>Rhabditidae</taxon>
        <taxon>Peloderinae</taxon>
        <taxon>Caenorhabditis</taxon>
    </lineage>
</organism>
<reference evidence="1" key="1">
    <citation type="submission" date="2022-11" db="EMBL/GenBank/DDBJ databases">
        <authorList>
            <person name="Kikuchi T."/>
        </authorList>
    </citation>
    <scope>NUCLEOTIDE SEQUENCE</scope>
    <source>
        <strain evidence="1">PS1010</strain>
    </source>
</reference>
<keyword evidence="2" id="KW-1185">Reference proteome</keyword>
<dbReference type="AlphaFoldDB" id="A0A9P1IWA0"/>
<proteinExistence type="predicted"/>
<protein>
    <submittedName>
        <fullName evidence="1">Uncharacterized protein</fullName>
    </submittedName>
</protein>
<dbReference type="EMBL" id="CANHGI010000005">
    <property type="protein sequence ID" value="CAI5451891.1"/>
    <property type="molecule type" value="Genomic_DNA"/>
</dbReference>
<comment type="caution">
    <text evidence="1">The sequence shown here is derived from an EMBL/GenBank/DDBJ whole genome shotgun (WGS) entry which is preliminary data.</text>
</comment>
<gene>
    <name evidence="1" type="ORF">CAMP_LOCUS14528</name>
</gene>
<dbReference type="Proteomes" id="UP001152747">
    <property type="component" value="Unassembled WGS sequence"/>
</dbReference>
<accession>A0A9P1IWA0</accession>
<evidence type="ECO:0000313" key="1">
    <source>
        <dbReference type="EMBL" id="CAI5451891.1"/>
    </source>
</evidence>
<evidence type="ECO:0000313" key="2">
    <source>
        <dbReference type="Proteomes" id="UP001152747"/>
    </source>
</evidence>
<name>A0A9P1IWA0_9PELO</name>
<sequence>MATLVNEIHCNARYMEAWMRATIAIDQNGTISVKISAELTLIYENYTILGHRSLIPMNMLYATHTENRNLQIILRETQKPTITIRFDNEEDRRQITRNTLFELGI</sequence>